<proteinExistence type="predicted"/>
<accession>A0A8C9T7L9</accession>
<feature type="region of interest" description="Disordered" evidence="2">
    <location>
        <begin position="139"/>
        <end position="208"/>
    </location>
</feature>
<dbReference type="InterPro" id="IPR029353">
    <property type="entry name" value="NYAP_C"/>
</dbReference>
<evidence type="ECO:0000313" key="6">
    <source>
        <dbReference type="Proteomes" id="UP000694397"/>
    </source>
</evidence>
<dbReference type="GO" id="GO:0048812">
    <property type="term" value="P:neuron projection morphogenesis"/>
    <property type="evidence" value="ECO:0007669"/>
    <property type="project" value="InterPro"/>
</dbReference>
<organism evidence="5 6">
    <name type="scientific">Scleropages formosus</name>
    <name type="common">Asian bonytongue</name>
    <name type="synonym">Osteoglossum formosum</name>
    <dbReference type="NCBI Taxonomy" id="113540"/>
    <lineage>
        <taxon>Eukaryota</taxon>
        <taxon>Metazoa</taxon>
        <taxon>Chordata</taxon>
        <taxon>Craniata</taxon>
        <taxon>Vertebrata</taxon>
        <taxon>Euteleostomi</taxon>
        <taxon>Actinopterygii</taxon>
        <taxon>Neopterygii</taxon>
        <taxon>Teleostei</taxon>
        <taxon>Osteoglossocephala</taxon>
        <taxon>Osteoglossomorpha</taxon>
        <taxon>Osteoglossiformes</taxon>
        <taxon>Osteoglossidae</taxon>
        <taxon>Scleropages</taxon>
    </lineage>
</organism>
<feature type="region of interest" description="Disordered" evidence="2">
    <location>
        <begin position="239"/>
        <end position="264"/>
    </location>
</feature>
<dbReference type="Pfam" id="PF15439">
    <property type="entry name" value="NYAP_N"/>
    <property type="match status" value="1"/>
</dbReference>
<feature type="domain" description="Neuronal tyrosine-phosphorylated phosphoinositide-3-kinase adapter N-terminal" evidence="3">
    <location>
        <begin position="96"/>
        <end position="508"/>
    </location>
</feature>
<sequence>MTSLCFHCALCRSARSFLRPLGSDPAWSASFAALSQCHISQSLVSPFRHQECTSGPLCALPVSVFLSLSLWSQPSFSLSLSAHPSPSPSSTHKDPSAAVAKVQNVASFQRHVRMGFMTVPVSQDLLPCSSAMVPRSRSCHLAGTGDLENKPPAGPTPGLTPTRQPPAKPKRHPSTRLSSNSHTAAPACAQVPVRPADKRSGAPVKKCEAVDVSARKVPPVKPKRNPNTQLSLDSPSAWLAAPSANEPHSLQESQGREEGDSEEPVYIEMVGRSVLRRAVAARSSSSSESDLSEVIYEEMKYPLPEEPEVQPLPPKQYKPGKPVRSSSCCSKATVGVSMCHSSCLPSSSSSTPVPYPVSSCPQPLCAPTLFLIQGIKLPTESADKIPAPFPNLLQHWPPLLAFPQPAAASSGVVIQQRAASAKLGAVSTQTYAGLAPPPYCSSSSSSSTTAVASSTTKLPVLQHGHKESTGSAGAHEDKVRMNGLGVHVGPGPGLQARSHSTPLPPTSQCFHYQHCHPQASHCHQSHRAEKDLVVSHNVKLSCHTMSSTGGSKEGRFARREWDREQEVGVYSAAPSLCTSSALAGSCVTLSPDPPCNPALSAVQRPSSRPLLYCSHTPQQLPYGLLTYQAPLPVSSMLWTYPSSGLKRPPAYQSLRGTAPHLLHSEGRSFSGRSSIPRSGSTAAPPQLGTGSLSREGSVCEAAVDEGPCWSTHRKVSLSHGSRDSERDDGSAGTHVRNKGEQEPGTSGGQSGIPVWCGGVGTEGTVQSSGPQASGHSRLHLPCQTFPSCHWNGELGRLGRPASTSGVRQGSSSVQRQSSLPRGILSQPQLPSPPTCSIPQLQLQLHYQHLAQGAQWQSEASAGTSPHFQRDGKLLEVIERKRCLCKEIKAQRHPERSLYKQDSMPILPSWARTPDATRAATLPCQRQQTVVWDTAI</sequence>
<feature type="domain" description="Neuronal tyrosine-phosphorylated phosphoinositide-3-kinase adapter C-terminal" evidence="4">
    <location>
        <begin position="705"/>
        <end position="935"/>
    </location>
</feature>
<gene>
    <name evidence="5" type="primary">LOC108923115</name>
</gene>
<name>A0A8C9T7L9_SCLFO</name>
<protein>
    <recommendedName>
        <fullName evidence="7">Neuronal tyrosine-phosphorylated phosphoinositide-3-kinase adapter 1-like</fullName>
    </recommendedName>
</protein>
<evidence type="ECO:0000256" key="2">
    <source>
        <dbReference type="SAM" id="MobiDB-lite"/>
    </source>
</evidence>
<dbReference type="Proteomes" id="UP000694397">
    <property type="component" value="Chromosome 13"/>
</dbReference>
<dbReference type="OrthoDB" id="8793475at2759"/>
<dbReference type="InterPro" id="IPR039482">
    <property type="entry name" value="NYAP_N"/>
</dbReference>
<keyword evidence="1" id="KW-0597">Phosphoprotein</keyword>
<feature type="compositionally biased region" description="Polar residues" evidence="2">
    <location>
        <begin position="763"/>
        <end position="774"/>
    </location>
</feature>
<feature type="region of interest" description="Disordered" evidence="2">
    <location>
        <begin position="799"/>
        <end position="834"/>
    </location>
</feature>
<dbReference type="AlphaFoldDB" id="A0A8C9T7L9"/>
<evidence type="ECO:0008006" key="7">
    <source>
        <dbReference type="Google" id="ProtNLM"/>
    </source>
</evidence>
<feature type="compositionally biased region" description="Basic and acidic residues" evidence="2">
    <location>
        <begin position="195"/>
        <end position="208"/>
    </location>
</feature>
<feature type="compositionally biased region" description="Polar residues" evidence="2">
    <location>
        <begin position="670"/>
        <end position="694"/>
    </location>
</feature>
<evidence type="ECO:0000313" key="5">
    <source>
        <dbReference type="Ensembl" id="ENSSFOP00015049735.1"/>
    </source>
</evidence>
<evidence type="ECO:0000259" key="4">
    <source>
        <dbReference type="Pfam" id="PF15452"/>
    </source>
</evidence>
<feature type="region of interest" description="Disordered" evidence="2">
    <location>
        <begin position="712"/>
        <end position="778"/>
    </location>
</feature>
<evidence type="ECO:0000259" key="3">
    <source>
        <dbReference type="Pfam" id="PF15439"/>
    </source>
</evidence>
<evidence type="ECO:0000256" key="1">
    <source>
        <dbReference type="ARBA" id="ARBA00022553"/>
    </source>
</evidence>
<reference evidence="5 6" key="1">
    <citation type="submission" date="2019-04" db="EMBL/GenBank/DDBJ databases">
        <authorList>
            <consortium name="Wellcome Sanger Institute Data Sharing"/>
        </authorList>
    </citation>
    <scope>NUCLEOTIDE SEQUENCE [LARGE SCALE GENOMIC DNA]</scope>
</reference>
<reference evidence="5" key="2">
    <citation type="submission" date="2025-08" db="UniProtKB">
        <authorList>
            <consortium name="Ensembl"/>
        </authorList>
    </citation>
    <scope>IDENTIFICATION</scope>
</reference>
<feature type="region of interest" description="Disordered" evidence="2">
    <location>
        <begin position="215"/>
        <end position="234"/>
    </location>
</feature>
<feature type="compositionally biased region" description="Basic and acidic residues" evidence="2">
    <location>
        <begin position="720"/>
        <end position="729"/>
    </location>
</feature>
<dbReference type="GeneTree" id="ENSGT00890000139453"/>
<dbReference type="GO" id="GO:0043491">
    <property type="term" value="P:phosphatidylinositol 3-kinase/protein kinase B signal transduction"/>
    <property type="evidence" value="ECO:0007669"/>
    <property type="project" value="InterPro"/>
</dbReference>
<keyword evidence="6" id="KW-1185">Reference proteome</keyword>
<dbReference type="Pfam" id="PF15452">
    <property type="entry name" value="NYAP_C"/>
    <property type="match status" value="1"/>
</dbReference>
<dbReference type="InterPro" id="IPR026722">
    <property type="entry name" value="NYAP1/NYAP2"/>
</dbReference>
<feature type="region of interest" description="Disordered" evidence="2">
    <location>
        <begin position="662"/>
        <end position="696"/>
    </location>
</feature>
<feature type="compositionally biased region" description="Low complexity" evidence="2">
    <location>
        <begin position="804"/>
        <end position="818"/>
    </location>
</feature>
<dbReference type="PANTHER" id="PTHR22633">
    <property type="entry name" value="NEURONAL TYROSINE-PHOSPHORYLATED PHOSPHOINOSITIDE-3-KINASE ADAPTER 2-RELATED"/>
    <property type="match status" value="1"/>
</dbReference>
<dbReference type="PANTHER" id="PTHR22633:SF2">
    <property type="entry name" value="NEURONAL TYROSINE-PHOSPHORYLATED PHOSPHOINOSITIDE-3-KINASE ADAPTER 1"/>
    <property type="match status" value="1"/>
</dbReference>
<dbReference type="Ensembl" id="ENSSFOT00015056624.1">
    <property type="protein sequence ID" value="ENSSFOP00015049735.1"/>
    <property type="gene ID" value="ENSSFOG00015027746.1"/>
</dbReference>
<reference evidence="5" key="3">
    <citation type="submission" date="2025-09" db="UniProtKB">
        <authorList>
            <consortium name="Ensembl"/>
        </authorList>
    </citation>
    <scope>IDENTIFICATION</scope>
</reference>